<protein>
    <recommendedName>
        <fullName evidence="1">CARDB domain-containing protein</fullName>
    </recommendedName>
</protein>
<dbReference type="EMBL" id="PFVG01000076">
    <property type="protein sequence ID" value="PJA91908.1"/>
    <property type="molecule type" value="Genomic_DNA"/>
</dbReference>
<evidence type="ECO:0000313" key="2">
    <source>
        <dbReference type="EMBL" id="PJA91908.1"/>
    </source>
</evidence>
<reference evidence="3" key="1">
    <citation type="submission" date="2017-09" db="EMBL/GenBank/DDBJ databases">
        <title>Depth-based differentiation of microbial function through sediment-hosted aquifers and enrichment of novel symbionts in the deep terrestrial subsurface.</title>
        <authorList>
            <person name="Probst A.J."/>
            <person name="Ladd B."/>
            <person name="Jarett J.K."/>
            <person name="Geller-Mcgrath D.E."/>
            <person name="Sieber C.M.K."/>
            <person name="Emerson J.B."/>
            <person name="Anantharaman K."/>
            <person name="Thomas B.C."/>
            <person name="Malmstrom R."/>
            <person name="Stieglmeier M."/>
            <person name="Klingl A."/>
            <person name="Woyke T."/>
            <person name="Ryan C.M."/>
            <person name="Banfield J.F."/>
        </authorList>
    </citation>
    <scope>NUCLEOTIDE SEQUENCE [LARGE SCALE GENOMIC DNA]</scope>
</reference>
<sequence>MNSKKYNNIFIIICLGIFLGIAGQLFCTQNTLAAGVGNLIKLPSDNNVYYLGDDYKRHWIPNISGYEAYRNAVMGSWGWADSNIITVSQSELESYPLSENVFIKANTYHLKIETGVEIYNVEYNNVLKQIDSTVNHPYGWDDFVIIPDVIFVTYQIVNDDSNCQVTLDGLIYKLSPCEIKTSMIDGDGGKTVTFKIDQVSAARNYSFEVNGYGVGFPTYGIMTTPFSGGATGDMDFAATFKDDVLDANGDQTKKYTGYLPIKIYHGSSGTGVEKTLKLMIELDVLPKKTSTDTNCQITLDNTVYKLSPCEIKTSMVDGAGDKEFSFKIDQISETRSYGFGVYGYGEGFPTYGIITTPSSGGASGDVSFKAVLKDQYLNSESNQTKKYTGYLPIKVYYGSAGTGVEKTLKLMVDVDVSPASVCTDSDGGKNYYQKGTGTGWNTDIEKVDFFDTCYKDYWANLVDSCSGDKCFLAEKYCEGKYVKTELNIKCPNGCKDGACVTVTNNKPDLIIESAEFIPNNPEQNKPFTGNVKVIVKNQGNVATNYNEGVKVSMSLRKANTALVNVGTNSNSSFQYKNNLQVGESVTVLFPINDVTIDSPSVAITAYVDNADSGWGGFIDESNENNNSLTKTINIKEDNFLGLELDKVALNIRELLMGFKLTNLDYNTSDPDVMNNKAAQPKEYIQQTYQSKNYASDRQYITTGLRLYNQVSE</sequence>
<dbReference type="Proteomes" id="UP000229569">
    <property type="component" value="Unassembled WGS sequence"/>
</dbReference>
<evidence type="ECO:0000259" key="1">
    <source>
        <dbReference type="Pfam" id="PF07705"/>
    </source>
</evidence>
<dbReference type="InterPro" id="IPR011635">
    <property type="entry name" value="CARDB"/>
</dbReference>
<organism evidence="2 3">
    <name type="scientific">Candidatus Kuenenbacteria bacterium CG_4_9_14_3_um_filter_39_14</name>
    <dbReference type="NCBI Taxonomy" id="1974616"/>
    <lineage>
        <taxon>Bacteria</taxon>
        <taxon>Candidatus Kueneniibacteriota</taxon>
    </lineage>
</organism>
<feature type="non-terminal residue" evidence="2">
    <location>
        <position position="712"/>
    </location>
</feature>
<comment type="caution">
    <text evidence="2">The sequence shown here is derived from an EMBL/GenBank/DDBJ whole genome shotgun (WGS) entry which is preliminary data.</text>
</comment>
<dbReference type="AlphaFoldDB" id="A0A2M7Z8K1"/>
<proteinExistence type="predicted"/>
<dbReference type="Gene3D" id="2.60.40.10">
    <property type="entry name" value="Immunoglobulins"/>
    <property type="match status" value="1"/>
</dbReference>
<dbReference type="Pfam" id="PF07705">
    <property type="entry name" value="CARDB"/>
    <property type="match status" value="1"/>
</dbReference>
<gene>
    <name evidence="2" type="ORF">CO134_02820</name>
</gene>
<feature type="domain" description="CARDB" evidence="1">
    <location>
        <begin position="506"/>
        <end position="630"/>
    </location>
</feature>
<name>A0A2M7Z8K1_9BACT</name>
<dbReference type="InterPro" id="IPR013783">
    <property type="entry name" value="Ig-like_fold"/>
</dbReference>
<evidence type="ECO:0000313" key="3">
    <source>
        <dbReference type="Proteomes" id="UP000229569"/>
    </source>
</evidence>
<accession>A0A2M7Z8K1</accession>